<feature type="transmembrane region" description="Helical" evidence="1">
    <location>
        <begin position="78"/>
        <end position="97"/>
    </location>
</feature>
<feature type="transmembrane region" description="Helical" evidence="1">
    <location>
        <begin position="131"/>
        <end position="152"/>
    </location>
</feature>
<dbReference type="KEGG" id="nmes:H9L09_20905"/>
<feature type="transmembrane region" description="Helical" evidence="1">
    <location>
        <begin position="198"/>
        <end position="216"/>
    </location>
</feature>
<dbReference type="AlphaFoldDB" id="A0A7G9RB78"/>
<evidence type="ECO:0000256" key="1">
    <source>
        <dbReference type="SAM" id="Phobius"/>
    </source>
</evidence>
<gene>
    <name evidence="2" type="ORF">H9L09_20905</name>
</gene>
<name>A0A7G9RB78_9ACTN</name>
<dbReference type="PANTHER" id="PTHR36832">
    <property type="entry name" value="SLR1174 PROTEIN-RELATED"/>
    <property type="match status" value="1"/>
</dbReference>
<feature type="transmembrane region" description="Helical" evidence="1">
    <location>
        <begin position="35"/>
        <end position="58"/>
    </location>
</feature>
<keyword evidence="1" id="KW-0472">Membrane</keyword>
<dbReference type="EMBL" id="CP060713">
    <property type="protein sequence ID" value="QNN52853.1"/>
    <property type="molecule type" value="Genomic_DNA"/>
</dbReference>
<dbReference type="Pfam" id="PF06182">
    <property type="entry name" value="ABC2_membrane_6"/>
    <property type="match status" value="1"/>
</dbReference>
<sequence>MVRGSRSVRDQTPTKEEQVLYVAVATRSFRRYSTYVAATLAGIFTNSVFGVIICFVYTAVWQQNPDAGGYDVTDALTYAWIGQALIVTVAIWGGGATDEVAARIRTGDVAIDLYRPVSLLGWYLSADLGRAAYHLLTRGVAPTIVGALLFDLRAPAGPVAWLLFLVAVTLAVVVSFGLRMLVACSTFWLMDDTGVKNLAAVLAMFLSGLVVPLVLFPGWSRDLAMALPWSSFLQVPADIWLGRRAGTDALAALAFQAGWALVLLGACAAVIARARHKVVVQGG</sequence>
<proteinExistence type="predicted"/>
<evidence type="ECO:0000313" key="3">
    <source>
        <dbReference type="Proteomes" id="UP000515947"/>
    </source>
</evidence>
<evidence type="ECO:0000313" key="2">
    <source>
        <dbReference type="EMBL" id="QNN52853.1"/>
    </source>
</evidence>
<reference evidence="2 3" key="1">
    <citation type="submission" date="2020-08" db="EMBL/GenBank/DDBJ databases">
        <title>Genome sequence of Nocardioides mesophilus KACC 16243T.</title>
        <authorList>
            <person name="Hyun D.-W."/>
            <person name="Bae J.-W."/>
        </authorList>
    </citation>
    <scope>NUCLEOTIDE SEQUENCE [LARGE SCALE GENOMIC DNA]</scope>
    <source>
        <strain evidence="2 3">KACC 16243</strain>
    </source>
</reference>
<keyword evidence="3" id="KW-1185">Reference proteome</keyword>
<dbReference type="PANTHER" id="PTHR36832:SF2">
    <property type="entry name" value="INTEGRAL MEMBRANE PROTEIN"/>
    <property type="match status" value="1"/>
</dbReference>
<dbReference type="Proteomes" id="UP000515947">
    <property type="component" value="Chromosome"/>
</dbReference>
<keyword evidence="1" id="KW-1133">Transmembrane helix</keyword>
<feature type="transmembrane region" description="Helical" evidence="1">
    <location>
        <begin position="249"/>
        <end position="272"/>
    </location>
</feature>
<protein>
    <submittedName>
        <fullName evidence="2">ABC-2 family transporter protein</fullName>
    </submittedName>
</protein>
<keyword evidence="1" id="KW-0812">Transmembrane</keyword>
<dbReference type="InterPro" id="IPR010390">
    <property type="entry name" value="ABC-2_transporter-like"/>
</dbReference>
<feature type="transmembrane region" description="Helical" evidence="1">
    <location>
        <begin position="159"/>
        <end position="178"/>
    </location>
</feature>
<accession>A0A7G9RB78</accession>
<organism evidence="2 3">
    <name type="scientific">Nocardioides mesophilus</name>
    <dbReference type="NCBI Taxonomy" id="433659"/>
    <lineage>
        <taxon>Bacteria</taxon>
        <taxon>Bacillati</taxon>
        <taxon>Actinomycetota</taxon>
        <taxon>Actinomycetes</taxon>
        <taxon>Propionibacteriales</taxon>
        <taxon>Nocardioidaceae</taxon>
        <taxon>Nocardioides</taxon>
    </lineage>
</organism>